<comment type="caution">
    <text evidence="1">The sequence shown here is derived from an EMBL/GenBank/DDBJ whole genome shotgun (WGS) entry which is preliminary data.</text>
</comment>
<proteinExistence type="predicted"/>
<evidence type="ECO:0000313" key="1">
    <source>
        <dbReference type="EMBL" id="MBK9981129.1"/>
    </source>
</evidence>
<evidence type="ECO:0000313" key="2">
    <source>
        <dbReference type="Proteomes" id="UP000808337"/>
    </source>
</evidence>
<dbReference type="Proteomes" id="UP000808337">
    <property type="component" value="Unassembled WGS sequence"/>
</dbReference>
<name>A0A9D7XLH6_9BACT</name>
<protein>
    <submittedName>
        <fullName evidence="1">Uncharacterized protein</fullName>
    </submittedName>
</protein>
<dbReference type="EMBL" id="JADKGY010000001">
    <property type="protein sequence ID" value="MBK9981129.1"/>
    <property type="molecule type" value="Genomic_DNA"/>
</dbReference>
<organism evidence="1 2">
    <name type="scientific">Candidatus Opimibacter skivensis</name>
    <dbReference type="NCBI Taxonomy" id="2982028"/>
    <lineage>
        <taxon>Bacteria</taxon>
        <taxon>Pseudomonadati</taxon>
        <taxon>Bacteroidota</taxon>
        <taxon>Saprospiria</taxon>
        <taxon>Saprospirales</taxon>
        <taxon>Saprospiraceae</taxon>
        <taxon>Candidatus Opimibacter</taxon>
    </lineage>
</organism>
<dbReference type="AlphaFoldDB" id="A0A9D7XLH6"/>
<sequence>MTEVIYRYDLISAVQIQNPTYFKGRSKVHIIRDILQHIDYEQEQKATEWGKNL</sequence>
<gene>
    <name evidence="1" type="ORF">IPP15_01665</name>
</gene>
<accession>A0A9D7XLH6</accession>
<reference evidence="1 2" key="1">
    <citation type="submission" date="2020-10" db="EMBL/GenBank/DDBJ databases">
        <title>Connecting structure to function with the recovery of over 1000 high-quality activated sludge metagenome-assembled genomes encoding full-length rRNA genes using long-read sequencing.</title>
        <authorList>
            <person name="Singleton C.M."/>
            <person name="Petriglieri F."/>
            <person name="Kristensen J.M."/>
            <person name="Kirkegaard R.H."/>
            <person name="Michaelsen T.Y."/>
            <person name="Andersen M.H."/>
            <person name="Karst S.M."/>
            <person name="Dueholm M.S."/>
            <person name="Nielsen P.H."/>
            <person name="Albertsen M."/>
        </authorList>
    </citation>
    <scope>NUCLEOTIDE SEQUENCE [LARGE SCALE GENOMIC DNA]</scope>
    <source>
        <strain evidence="1">Ribe_18-Q3-R11-54_MAXAC.273</strain>
    </source>
</reference>